<evidence type="ECO:0000313" key="1">
    <source>
        <dbReference type="EMBL" id="MBC8542634.1"/>
    </source>
</evidence>
<dbReference type="Pfam" id="PF02288">
    <property type="entry name" value="Dehydratase_MU"/>
    <property type="match status" value="1"/>
</dbReference>
<dbReference type="InterPro" id="IPR010254">
    <property type="entry name" value="B12-dep_deHydtase_bsu"/>
</dbReference>
<organism evidence="1 2">
    <name type="scientific">Bianquea renquensis</name>
    <dbReference type="NCBI Taxonomy" id="2763661"/>
    <lineage>
        <taxon>Bacteria</taxon>
        <taxon>Bacillati</taxon>
        <taxon>Bacillota</taxon>
        <taxon>Clostridia</taxon>
        <taxon>Eubacteriales</taxon>
        <taxon>Bianqueaceae</taxon>
        <taxon>Bianquea</taxon>
    </lineage>
</organism>
<dbReference type="EMBL" id="JACRSQ010000003">
    <property type="protein sequence ID" value="MBC8542634.1"/>
    <property type="molecule type" value="Genomic_DNA"/>
</dbReference>
<proteinExistence type="predicted"/>
<gene>
    <name evidence="1" type="ORF">H8730_03605</name>
</gene>
<dbReference type="AlphaFoldDB" id="A0A926DRU5"/>
<keyword evidence="2" id="KW-1185">Reference proteome</keyword>
<evidence type="ECO:0000313" key="2">
    <source>
        <dbReference type="Proteomes" id="UP000657006"/>
    </source>
</evidence>
<reference evidence="1" key="1">
    <citation type="submission" date="2020-08" db="EMBL/GenBank/DDBJ databases">
        <title>Genome public.</title>
        <authorList>
            <person name="Liu C."/>
            <person name="Sun Q."/>
        </authorList>
    </citation>
    <scope>NUCLEOTIDE SEQUENCE</scope>
    <source>
        <strain evidence="1">NSJ-32</strain>
    </source>
</reference>
<name>A0A926DRU5_9FIRM</name>
<sequence>MGNRPSIEVWSRDPRTDWIEEMQAGAEEEGVWMRATQADTGDAGALAQGASRASPLGVGVGVYGGQAMIWVEALHRFNPLLHIEIKTRDQARQLGADAARYVKGTPLKAGE</sequence>
<dbReference type="InterPro" id="IPR003208">
    <property type="entry name" value="Dehydtase/Dehydtase_re"/>
</dbReference>
<dbReference type="SUPFAM" id="SSF52968">
    <property type="entry name" value="B12-dependent dehydatase associated subunit"/>
    <property type="match status" value="1"/>
</dbReference>
<comment type="caution">
    <text evidence="1">The sequence shown here is derived from an EMBL/GenBank/DDBJ whole genome shotgun (WGS) entry which is preliminary data.</text>
</comment>
<dbReference type="Gene3D" id="3.40.50.10150">
    <property type="entry name" value="B12-dependent dehydatase associated subunit"/>
    <property type="match status" value="1"/>
</dbReference>
<dbReference type="RefSeq" id="WP_177717297.1">
    <property type="nucleotide sequence ID" value="NZ_JACRSQ010000003.1"/>
</dbReference>
<dbReference type="Proteomes" id="UP000657006">
    <property type="component" value="Unassembled WGS sequence"/>
</dbReference>
<accession>A0A926DRU5</accession>
<protein>
    <submittedName>
        <fullName evidence="1">Uncharacterized protein</fullName>
    </submittedName>
</protein>